<dbReference type="Proteomes" id="UP001302257">
    <property type="component" value="Chromosome"/>
</dbReference>
<name>A0ABZ0B0V2_9BURK</name>
<reference evidence="3 4" key="1">
    <citation type="submission" date="2023-08" db="EMBL/GenBank/DDBJ databases">
        <title>Rhodoferax potami sp. nov. and Rhodoferax mekongensis sp. nov., isolated from the Mekong River in Thailand.</title>
        <authorList>
            <person name="Kitikhun S."/>
            <person name="Charoenyingcharoen P."/>
            <person name="Siriarchawattana P."/>
            <person name="Likhitrattanapisal S."/>
            <person name="Nilsakha T."/>
            <person name="Chanpet A."/>
            <person name="Rattanawaree P."/>
            <person name="Ingsriswang S."/>
        </authorList>
    </citation>
    <scope>NUCLEOTIDE SEQUENCE [LARGE SCALE GENOMIC DNA]</scope>
    <source>
        <strain evidence="3 4">TBRC 17307</strain>
    </source>
</reference>
<dbReference type="RefSeq" id="WP_087495702.1">
    <property type="nucleotide sequence ID" value="NZ_CP132507.1"/>
</dbReference>
<sequence length="63" mass="6850">MRTNIGNWERLIRIWLGAVLIGLAATDIIGMWGWVGIAPVITGLIGWCPSYAIFGFSTCPAKT</sequence>
<dbReference type="InterPro" id="IPR021309">
    <property type="entry name" value="YgaP-like_TM"/>
</dbReference>
<evidence type="ECO:0000256" key="1">
    <source>
        <dbReference type="SAM" id="Phobius"/>
    </source>
</evidence>
<keyword evidence="1" id="KW-0472">Membrane</keyword>
<feature type="transmembrane region" description="Helical" evidence="1">
    <location>
        <begin position="40"/>
        <end position="59"/>
    </location>
</feature>
<proteinExistence type="predicted"/>
<feature type="domain" description="Inner membrane protein YgaP-like transmembrane" evidence="2">
    <location>
        <begin position="1"/>
        <end position="62"/>
    </location>
</feature>
<accession>A0ABZ0B0V2</accession>
<gene>
    <name evidence="3" type="ORF">RAN89_02840</name>
</gene>
<keyword evidence="1" id="KW-0812">Transmembrane</keyword>
<dbReference type="EMBL" id="CP132507">
    <property type="protein sequence ID" value="WNO05382.1"/>
    <property type="molecule type" value="Genomic_DNA"/>
</dbReference>
<organism evidence="3 4">
    <name type="scientific">Rhodoferax mekongensis</name>
    <dbReference type="NCBI Taxonomy" id="3068341"/>
    <lineage>
        <taxon>Bacteria</taxon>
        <taxon>Pseudomonadati</taxon>
        <taxon>Pseudomonadota</taxon>
        <taxon>Betaproteobacteria</taxon>
        <taxon>Burkholderiales</taxon>
        <taxon>Comamonadaceae</taxon>
        <taxon>Rhodoferax</taxon>
    </lineage>
</organism>
<keyword evidence="4" id="KW-1185">Reference proteome</keyword>
<keyword evidence="1" id="KW-1133">Transmembrane helix</keyword>
<evidence type="ECO:0000313" key="4">
    <source>
        <dbReference type="Proteomes" id="UP001302257"/>
    </source>
</evidence>
<feature type="transmembrane region" description="Helical" evidence="1">
    <location>
        <begin position="12"/>
        <end position="34"/>
    </location>
</feature>
<protein>
    <submittedName>
        <fullName evidence="3">DUF2892 domain-containing protein</fullName>
    </submittedName>
</protein>
<evidence type="ECO:0000313" key="3">
    <source>
        <dbReference type="EMBL" id="WNO05382.1"/>
    </source>
</evidence>
<dbReference type="Pfam" id="PF11127">
    <property type="entry name" value="YgaP-like_TM"/>
    <property type="match status" value="1"/>
</dbReference>
<evidence type="ECO:0000259" key="2">
    <source>
        <dbReference type="Pfam" id="PF11127"/>
    </source>
</evidence>